<dbReference type="Gene3D" id="3.40.50.720">
    <property type="entry name" value="NAD(P)-binding Rossmann-like Domain"/>
    <property type="match status" value="2"/>
</dbReference>
<dbReference type="PANTHER" id="PTHR43026:SF1">
    <property type="entry name" value="2-HYDROXYACID DEHYDROGENASE HOMOLOG 1-RELATED"/>
    <property type="match status" value="1"/>
</dbReference>
<evidence type="ECO:0008006" key="9">
    <source>
        <dbReference type="Google" id="ProtNLM"/>
    </source>
</evidence>
<evidence type="ECO:0000313" key="8">
    <source>
        <dbReference type="Proteomes" id="UP001055712"/>
    </source>
</evidence>
<dbReference type="OrthoDB" id="298012at2759"/>
<reference evidence="7" key="2">
    <citation type="submission" date="2020-11" db="EMBL/GenBank/DDBJ databases">
        <authorList>
            <person name="Cecchin M."/>
            <person name="Marcolungo L."/>
            <person name="Rossato M."/>
            <person name="Girolomoni L."/>
            <person name="Cosentino E."/>
            <person name="Cuine S."/>
            <person name="Li-Beisson Y."/>
            <person name="Delledonne M."/>
            <person name="Ballottari M."/>
        </authorList>
    </citation>
    <scope>NUCLEOTIDE SEQUENCE</scope>
    <source>
        <strain evidence="7">211/11P</strain>
        <tissue evidence="7">Whole cell</tissue>
    </source>
</reference>
<dbReference type="PROSITE" id="PS00670">
    <property type="entry name" value="D_2_HYDROXYACID_DH_2"/>
    <property type="match status" value="1"/>
</dbReference>
<dbReference type="CDD" id="cd12183">
    <property type="entry name" value="LDH_like_2"/>
    <property type="match status" value="1"/>
</dbReference>
<organism evidence="7 8">
    <name type="scientific">Chlorella vulgaris</name>
    <name type="common">Green alga</name>
    <dbReference type="NCBI Taxonomy" id="3077"/>
    <lineage>
        <taxon>Eukaryota</taxon>
        <taxon>Viridiplantae</taxon>
        <taxon>Chlorophyta</taxon>
        <taxon>core chlorophytes</taxon>
        <taxon>Trebouxiophyceae</taxon>
        <taxon>Chlorellales</taxon>
        <taxon>Chlorellaceae</taxon>
        <taxon>Chlorella clade</taxon>
        <taxon>Chlorella</taxon>
    </lineage>
</organism>
<proteinExistence type="inferred from homology"/>
<dbReference type="PROSITE" id="PS00671">
    <property type="entry name" value="D_2_HYDROXYACID_DH_3"/>
    <property type="match status" value="1"/>
</dbReference>
<dbReference type="Proteomes" id="UP001055712">
    <property type="component" value="Unassembled WGS sequence"/>
</dbReference>
<feature type="domain" description="D-isomer specific 2-hydroxyacid dehydrogenase NAD-binding" evidence="6">
    <location>
        <begin position="135"/>
        <end position="327"/>
    </location>
</feature>
<dbReference type="FunFam" id="3.40.50.720:FF:000041">
    <property type="entry name" value="D-3-phosphoglycerate dehydrogenase"/>
    <property type="match status" value="1"/>
</dbReference>
<comment type="similarity">
    <text evidence="1 4">Belongs to the D-isomer specific 2-hydroxyacid dehydrogenase family.</text>
</comment>
<dbReference type="GO" id="GO:0004617">
    <property type="term" value="F:phosphoglycerate dehydrogenase activity"/>
    <property type="evidence" value="ECO:0007669"/>
    <property type="project" value="UniProtKB-ARBA"/>
</dbReference>
<keyword evidence="8" id="KW-1185">Reference proteome</keyword>
<dbReference type="InterPro" id="IPR036291">
    <property type="entry name" value="NAD(P)-bd_dom_sf"/>
</dbReference>
<evidence type="ECO:0000259" key="6">
    <source>
        <dbReference type="Pfam" id="PF02826"/>
    </source>
</evidence>
<dbReference type="AlphaFoldDB" id="A0A9D4TM32"/>
<dbReference type="SUPFAM" id="SSF51735">
    <property type="entry name" value="NAD(P)-binding Rossmann-fold domains"/>
    <property type="match status" value="1"/>
</dbReference>
<evidence type="ECO:0000256" key="4">
    <source>
        <dbReference type="RuleBase" id="RU003719"/>
    </source>
</evidence>
<evidence type="ECO:0000256" key="3">
    <source>
        <dbReference type="ARBA" id="ARBA00023027"/>
    </source>
</evidence>
<evidence type="ECO:0000259" key="5">
    <source>
        <dbReference type="Pfam" id="PF00389"/>
    </source>
</evidence>
<dbReference type="InterPro" id="IPR029753">
    <property type="entry name" value="D-isomer_DH_CS"/>
</dbReference>
<dbReference type="Pfam" id="PF02826">
    <property type="entry name" value="2-Hacid_dh_C"/>
    <property type="match status" value="1"/>
</dbReference>
<evidence type="ECO:0000256" key="1">
    <source>
        <dbReference type="ARBA" id="ARBA00005854"/>
    </source>
</evidence>
<dbReference type="InterPro" id="IPR029752">
    <property type="entry name" value="D-isomer_DH_CS1"/>
</dbReference>
<dbReference type="GO" id="GO:0051287">
    <property type="term" value="F:NAD binding"/>
    <property type="evidence" value="ECO:0007669"/>
    <property type="project" value="InterPro"/>
</dbReference>
<protein>
    <recommendedName>
        <fullName evidence="9">D-lactate dehydrogenase</fullName>
    </recommendedName>
</protein>
<sequence length="360" mass="39893">MTSDRKPPAVLATLKPEELALLRGKRIAVFGSDQYVLDFLENPLASVFDHVQYLEVRLKPETAPLAKGFDAVCIFVNDRVNEQVCKDLEDGGVKCIALRCAGFDKVDLEACERHNLQVVRVPAYSPRSVAEHALALTFCLARNLHLSYQRVHNGNYTLSGLVGFEVSGKTVGVVGTGRIGIEFATLLKGFGCKILAYDLHESQELRDQGVTYVSLEELLQQSDIVSLHCPLMPSTFHIINAERLALMKPTAVLVNVSRGGLVDTDAVVSTLQEGKLAGLAMDVYELEGPLFFKDYTRYSARERMKNWDSRFHTLVSMPQVFVTPHSAFLTQEALTNIADTTVQNLVECCLQRPLTNPVHT</sequence>
<dbReference type="GO" id="GO:0047545">
    <property type="term" value="F:(S)-2-hydroxyglutarate dehydrogenase activity"/>
    <property type="evidence" value="ECO:0007669"/>
    <property type="project" value="UniProtKB-ARBA"/>
</dbReference>
<keyword evidence="3" id="KW-0520">NAD</keyword>
<feature type="domain" description="D-isomer specific 2-hydroxyacid dehydrogenase catalytic" evidence="5">
    <location>
        <begin position="28"/>
        <end position="358"/>
    </location>
</feature>
<evidence type="ECO:0000256" key="2">
    <source>
        <dbReference type="ARBA" id="ARBA00023002"/>
    </source>
</evidence>
<dbReference type="GO" id="GO:0006564">
    <property type="term" value="P:L-serine biosynthetic process"/>
    <property type="evidence" value="ECO:0007669"/>
    <property type="project" value="UniProtKB-ARBA"/>
</dbReference>
<comment type="caution">
    <text evidence="7">The sequence shown here is derived from an EMBL/GenBank/DDBJ whole genome shotgun (WGS) entry which is preliminary data.</text>
</comment>
<reference evidence="7" key="1">
    <citation type="journal article" date="2019" name="Plant J.">
        <title>Chlorella vulgaris genome assembly and annotation reveals the molecular basis for metabolic acclimation to high light conditions.</title>
        <authorList>
            <person name="Cecchin M."/>
            <person name="Marcolungo L."/>
            <person name="Rossato M."/>
            <person name="Girolomoni L."/>
            <person name="Cosentino E."/>
            <person name="Cuine S."/>
            <person name="Li-Beisson Y."/>
            <person name="Delledonne M."/>
            <person name="Ballottari M."/>
        </authorList>
    </citation>
    <scope>NUCLEOTIDE SEQUENCE</scope>
    <source>
        <strain evidence="7">211/11P</strain>
    </source>
</reference>
<keyword evidence="2 4" id="KW-0560">Oxidoreductase</keyword>
<gene>
    <name evidence="7" type="ORF">D9Q98_005497</name>
</gene>
<dbReference type="PROSITE" id="PS00065">
    <property type="entry name" value="D_2_HYDROXYACID_DH_1"/>
    <property type="match status" value="1"/>
</dbReference>
<evidence type="ECO:0000313" key="7">
    <source>
        <dbReference type="EMBL" id="KAI3429402.1"/>
    </source>
</evidence>
<dbReference type="SUPFAM" id="SSF52283">
    <property type="entry name" value="Formate/glycerate dehydrogenase catalytic domain-like"/>
    <property type="match status" value="1"/>
</dbReference>
<dbReference type="InterPro" id="IPR006140">
    <property type="entry name" value="D-isomer_DH_NAD-bd"/>
</dbReference>
<dbReference type="PANTHER" id="PTHR43026">
    <property type="entry name" value="2-HYDROXYACID DEHYDROGENASE HOMOLOG 1-RELATED"/>
    <property type="match status" value="1"/>
</dbReference>
<dbReference type="InterPro" id="IPR006139">
    <property type="entry name" value="D-isomer_2_OHA_DH_cat_dom"/>
</dbReference>
<name>A0A9D4TM32_CHLVU</name>
<dbReference type="EMBL" id="SIDB01000008">
    <property type="protein sequence ID" value="KAI3429402.1"/>
    <property type="molecule type" value="Genomic_DNA"/>
</dbReference>
<accession>A0A9D4TM32</accession>
<dbReference type="Pfam" id="PF00389">
    <property type="entry name" value="2-Hacid_dh"/>
    <property type="match status" value="1"/>
</dbReference>
<dbReference type="InterPro" id="IPR058205">
    <property type="entry name" value="D-LDH-like"/>
</dbReference>